<dbReference type="GO" id="GO:0016787">
    <property type="term" value="F:hydrolase activity"/>
    <property type="evidence" value="ECO:0007669"/>
    <property type="project" value="UniProtKB-UniRule"/>
</dbReference>
<keyword evidence="7" id="KW-1185">Reference proteome</keyword>
<dbReference type="Proteomes" id="UP001165740">
    <property type="component" value="Chromosome 13"/>
</dbReference>
<dbReference type="PROSITE" id="PS50222">
    <property type="entry name" value="EF_HAND_2"/>
    <property type="match status" value="1"/>
</dbReference>
<evidence type="ECO:0000256" key="3">
    <source>
        <dbReference type="PROSITE-ProRule" id="PRU01161"/>
    </source>
</evidence>
<feature type="domain" description="EF-hand" evidence="5">
    <location>
        <begin position="420"/>
        <end position="455"/>
    </location>
</feature>
<proteinExistence type="predicted"/>
<reference evidence="8" key="1">
    <citation type="submission" date="2025-08" db="UniProtKB">
        <authorList>
            <consortium name="RefSeq"/>
        </authorList>
    </citation>
    <scope>IDENTIFICATION</scope>
</reference>
<dbReference type="OMA" id="GINTHYV"/>
<feature type="short sequence motif" description="GXSXG" evidence="3">
    <location>
        <begin position="120"/>
        <end position="124"/>
    </location>
</feature>
<dbReference type="GO" id="GO:0016042">
    <property type="term" value="P:lipid catabolic process"/>
    <property type="evidence" value="ECO:0007669"/>
    <property type="project" value="UniProtKB-UniRule"/>
</dbReference>
<dbReference type="Gene3D" id="1.10.238.10">
    <property type="entry name" value="EF-hand"/>
    <property type="match status" value="1"/>
</dbReference>
<feature type="region of interest" description="Disordered" evidence="4">
    <location>
        <begin position="547"/>
        <end position="568"/>
    </location>
</feature>
<evidence type="ECO:0000256" key="2">
    <source>
        <dbReference type="ARBA" id="ARBA00023098"/>
    </source>
</evidence>
<gene>
    <name evidence="8" type="primary">LOC106076448</name>
</gene>
<dbReference type="Gene3D" id="3.40.1090.10">
    <property type="entry name" value="Cytosolic phospholipase A2 catalytic domain"/>
    <property type="match status" value="2"/>
</dbReference>
<dbReference type="PROSITE" id="PS00018">
    <property type="entry name" value="EF_HAND_1"/>
    <property type="match status" value="1"/>
</dbReference>
<evidence type="ECO:0000313" key="7">
    <source>
        <dbReference type="Proteomes" id="UP001165740"/>
    </source>
</evidence>
<dbReference type="InterPro" id="IPR052580">
    <property type="entry name" value="Lipid_Hydrolase"/>
</dbReference>
<evidence type="ECO:0000256" key="4">
    <source>
        <dbReference type="SAM" id="MobiDB-lite"/>
    </source>
</evidence>
<feature type="short sequence motif" description="GXGXXG" evidence="3">
    <location>
        <begin position="91"/>
        <end position="96"/>
    </location>
</feature>
<dbReference type="SMART" id="SM00054">
    <property type="entry name" value="EFh"/>
    <property type="match status" value="1"/>
</dbReference>
<protein>
    <submittedName>
        <fullName evidence="8">Uncharacterized protein LOC106076448</fullName>
    </submittedName>
</protein>
<evidence type="ECO:0000259" key="5">
    <source>
        <dbReference type="PROSITE" id="PS50222"/>
    </source>
</evidence>
<dbReference type="InterPro" id="IPR002641">
    <property type="entry name" value="PNPLA_dom"/>
</dbReference>
<sequence>MGMAQSSSSTDSKTRARELRQKVLQDLEERVLSAIIDHDTVDSCNNIRSTSELGYQNTEIPNQQETPPQNLQENVNIKDYNFPYENLIFEGGGNKGLAYIGCLRCLEEFGVMSQIKRLAGTSAGAITATFLALGYESQEVKMLFHQNMKDLLFDNSWGYLSLIPNLIRSFGWNPGTVIYQWFGDKIKMKSADSNPDMTFKDLYKERGIELCIVVTNVNRRREEYCHVKTTPDMPIRKALRMTIGIPGIFSAIFHGDHGQTDTYVDGGVLCNYPIHAFDGWYLSMFPEDSFLQQITSLDNIADIMLKRFDKVNDKSLGFLLYSDDEEELLRDCLEERLGPPNSPSEPSPPTKLLRERRQKMKIVPKVKTEYERVVQVGHRFMNMLKKYNLLDKEIISKTELARALQDKDVFSEEDFALLFGTGVDVEKVFSVLDQDGNGMISTLELRQFVETIGVRIQTLHERYKRLEVNSLMQFSSTLLNTILVNSTSIFVKQSDASRTVGINTGYIDTLDFVLEDADVEFVIQRGYEATKNFLKYYVTQKKADKRLNSQVPRTESSNTEELDKHSNSGHVHLAEISTDL</sequence>
<feature type="active site" description="Proton acceptor" evidence="3">
    <location>
        <position position="265"/>
    </location>
</feature>
<dbReference type="Pfam" id="PF01734">
    <property type="entry name" value="Patatin"/>
    <property type="match status" value="1"/>
</dbReference>
<dbReference type="OrthoDB" id="6147020at2759"/>
<feature type="compositionally biased region" description="Polar residues" evidence="4">
    <location>
        <begin position="548"/>
        <end position="559"/>
    </location>
</feature>
<accession>A0A9W2YQ55</accession>
<dbReference type="InterPro" id="IPR018247">
    <property type="entry name" value="EF_Hand_1_Ca_BS"/>
</dbReference>
<keyword evidence="3" id="KW-0378">Hydrolase</keyword>
<dbReference type="InterPro" id="IPR011992">
    <property type="entry name" value="EF-hand-dom_pair"/>
</dbReference>
<dbReference type="RefSeq" id="XP_055864864.1">
    <property type="nucleotide sequence ID" value="XM_056008889.1"/>
</dbReference>
<evidence type="ECO:0000259" key="6">
    <source>
        <dbReference type="PROSITE" id="PS51635"/>
    </source>
</evidence>
<dbReference type="SUPFAM" id="SSF47473">
    <property type="entry name" value="EF-hand"/>
    <property type="match status" value="1"/>
</dbReference>
<evidence type="ECO:0000313" key="8">
    <source>
        <dbReference type="RefSeq" id="XP_055864864.1"/>
    </source>
</evidence>
<dbReference type="AlphaFoldDB" id="A0A9W2YQ55"/>
<feature type="active site" description="Nucleophile" evidence="3">
    <location>
        <position position="122"/>
    </location>
</feature>
<dbReference type="GO" id="GO:0005509">
    <property type="term" value="F:calcium ion binding"/>
    <property type="evidence" value="ECO:0007669"/>
    <property type="project" value="InterPro"/>
</dbReference>
<keyword evidence="2 3" id="KW-0443">Lipid metabolism</keyword>
<dbReference type="GeneID" id="106076448"/>
<feature type="domain" description="PNPLA" evidence="6">
    <location>
        <begin position="87"/>
        <end position="278"/>
    </location>
</feature>
<dbReference type="SUPFAM" id="SSF52151">
    <property type="entry name" value="FabD/lysophospholipase-like"/>
    <property type="match status" value="1"/>
</dbReference>
<dbReference type="PANTHER" id="PTHR46394:SF1">
    <property type="entry name" value="PNPLA DOMAIN-CONTAINING PROTEIN"/>
    <property type="match status" value="1"/>
</dbReference>
<feature type="short sequence motif" description="DGA/G" evidence="3">
    <location>
        <begin position="265"/>
        <end position="267"/>
    </location>
</feature>
<dbReference type="InterPro" id="IPR016035">
    <property type="entry name" value="Acyl_Trfase/lysoPLipase"/>
</dbReference>
<keyword evidence="3" id="KW-0442">Lipid degradation</keyword>
<dbReference type="CDD" id="cd07207">
    <property type="entry name" value="Pat_ExoU_VipD_like"/>
    <property type="match status" value="1"/>
</dbReference>
<organism evidence="7 8">
    <name type="scientific">Biomphalaria glabrata</name>
    <name type="common">Bloodfluke planorb</name>
    <name type="synonym">Freshwater snail</name>
    <dbReference type="NCBI Taxonomy" id="6526"/>
    <lineage>
        <taxon>Eukaryota</taxon>
        <taxon>Metazoa</taxon>
        <taxon>Spiralia</taxon>
        <taxon>Lophotrochozoa</taxon>
        <taxon>Mollusca</taxon>
        <taxon>Gastropoda</taxon>
        <taxon>Heterobranchia</taxon>
        <taxon>Euthyneura</taxon>
        <taxon>Panpulmonata</taxon>
        <taxon>Hygrophila</taxon>
        <taxon>Lymnaeoidea</taxon>
        <taxon>Planorbidae</taxon>
        <taxon>Biomphalaria</taxon>
    </lineage>
</organism>
<name>A0A9W2YQ55_BIOGL</name>
<dbReference type="PANTHER" id="PTHR46394">
    <property type="entry name" value="ANNEXIN"/>
    <property type="match status" value="1"/>
</dbReference>
<dbReference type="PROSITE" id="PS51635">
    <property type="entry name" value="PNPLA"/>
    <property type="match status" value="1"/>
</dbReference>
<evidence type="ECO:0000256" key="1">
    <source>
        <dbReference type="ARBA" id="ARBA00022837"/>
    </source>
</evidence>
<dbReference type="InterPro" id="IPR002048">
    <property type="entry name" value="EF_hand_dom"/>
</dbReference>
<keyword evidence="1" id="KW-0106">Calcium</keyword>